<reference evidence="5" key="2">
    <citation type="journal article" date="2017" name="Genome Announc.">
        <title>Draft genome sequence of Paludibacter jiangxiensis NM7(T), a propionate-producing fermentative bacterium.</title>
        <authorList>
            <person name="Qiu Y.-L."/>
            <person name="Tourlousse D.M."/>
            <person name="Matsuura N."/>
            <person name="Ohashi A."/>
            <person name="Sekiguchi Y."/>
        </authorList>
    </citation>
    <scope>NUCLEOTIDE SEQUENCE [LARGE SCALE GENOMIC DNA]</scope>
    <source>
        <strain evidence="5">NM7</strain>
    </source>
</reference>
<protein>
    <recommendedName>
        <fullName evidence="3">Thioredoxin domain-containing protein</fullName>
    </recommendedName>
</protein>
<dbReference type="SUPFAM" id="SSF52833">
    <property type="entry name" value="Thioredoxin-like"/>
    <property type="match status" value="1"/>
</dbReference>
<reference evidence="5" key="1">
    <citation type="submission" date="2016-04" db="EMBL/GenBank/DDBJ databases">
        <title>Draft genome sequence of Paludibacter jiangxiensis strain NM7.</title>
        <authorList>
            <person name="Qiu Y."/>
            <person name="Matsuura N."/>
            <person name="Ohashi A."/>
            <person name="Tourlousse M.D."/>
            <person name="Sekiguchi Y."/>
        </authorList>
    </citation>
    <scope>NUCLEOTIDE SEQUENCE [LARGE SCALE GENOMIC DNA]</scope>
    <source>
        <strain evidence="5">NM7</strain>
    </source>
</reference>
<keyword evidence="1" id="KW-0676">Redox-active center</keyword>
<gene>
    <name evidence="4" type="ORF">PJIAN_4303</name>
</gene>
<evidence type="ECO:0000256" key="2">
    <source>
        <dbReference type="SAM" id="SignalP"/>
    </source>
</evidence>
<evidence type="ECO:0000256" key="1">
    <source>
        <dbReference type="ARBA" id="ARBA00023284"/>
    </source>
</evidence>
<keyword evidence="2" id="KW-0732">Signal</keyword>
<dbReference type="EMBL" id="BDCR01000004">
    <property type="protein sequence ID" value="GAT63762.1"/>
    <property type="molecule type" value="Genomic_DNA"/>
</dbReference>
<dbReference type="OrthoDB" id="1099736at2"/>
<evidence type="ECO:0000313" key="4">
    <source>
        <dbReference type="EMBL" id="GAT63762.1"/>
    </source>
</evidence>
<accession>A0A161LWU6</accession>
<organism evidence="4 5">
    <name type="scientific">Paludibacter jiangxiensis</name>
    <dbReference type="NCBI Taxonomy" id="681398"/>
    <lineage>
        <taxon>Bacteria</taxon>
        <taxon>Pseudomonadati</taxon>
        <taxon>Bacteroidota</taxon>
        <taxon>Bacteroidia</taxon>
        <taxon>Bacteroidales</taxon>
        <taxon>Paludibacteraceae</taxon>
        <taxon>Paludibacter</taxon>
    </lineage>
</organism>
<dbReference type="RefSeq" id="WP_068705262.1">
    <property type="nucleotide sequence ID" value="NZ_BDCR01000004.1"/>
</dbReference>
<dbReference type="InterPro" id="IPR017937">
    <property type="entry name" value="Thioredoxin_CS"/>
</dbReference>
<feature type="chain" id="PRO_5007824887" description="Thioredoxin domain-containing protein" evidence="2">
    <location>
        <begin position="19"/>
        <end position="396"/>
    </location>
</feature>
<proteinExistence type="predicted"/>
<dbReference type="PROSITE" id="PS51352">
    <property type="entry name" value="THIOREDOXIN_2"/>
    <property type="match status" value="1"/>
</dbReference>
<dbReference type="Gene3D" id="3.40.30.10">
    <property type="entry name" value="Glutaredoxin"/>
    <property type="match status" value="1"/>
</dbReference>
<sequence length="396" mass="45636">MRKIFLIFFAAVSVSLSAQNEGIQFLGDSTLQSALAKAKQANKLLFVDCYTSWCGPCKYMAKNIFPLPEVGNFFNQHFLNWKVDCEKINKVDAGQFAKYNIRAWPTYLFLDGDGNIVHMALGAGPASFFLETGKAALDSTKNLIGLQKKINHGDRSHETLKNYYSCNISADTKYIDEHFSLVDDSVRFSRPSWDLFSYFMMNIDGFAFNFFVKNKTQYEKKFGQEAVDNKLTSLFGYYARPGKESQYEKLSKIDTALFAKAKLINEFRKAQMSYSTDKTNKEAWDKLINMTSTLFTAHKFTVWELNDVSWMVYENYKKFKDTNALKQAQIWSKKTVDNKPDTHAFNDTYAHILFDLGNKKEAIQKEELALKQATEQNAPDQIKFYSDELKRFRGDK</sequence>
<dbReference type="AlphaFoldDB" id="A0A161LWU6"/>
<dbReference type="InterPro" id="IPR036249">
    <property type="entry name" value="Thioredoxin-like_sf"/>
</dbReference>
<dbReference type="Pfam" id="PF03190">
    <property type="entry name" value="Thioredox_DsbH"/>
    <property type="match status" value="1"/>
</dbReference>
<evidence type="ECO:0000259" key="3">
    <source>
        <dbReference type="PROSITE" id="PS51352"/>
    </source>
</evidence>
<evidence type="ECO:0000313" key="5">
    <source>
        <dbReference type="Proteomes" id="UP000076586"/>
    </source>
</evidence>
<feature type="domain" description="Thioredoxin" evidence="3">
    <location>
        <begin position="5"/>
        <end position="138"/>
    </location>
</feature>
<dbReference type="PROSITE" id="PS00194">
    <property type="entry name" value="THIOREDOXIN_1"/>
    <property type="match status" value="1"/>
</dbReference>
<feature type="signal peptide" evidence="2">
    <location>
        <begin position="1"/>
        <end position="18"/>
    </location>
</feature>
<dbReference type="InterPro" id="IPR004879">
    <property type="entry name" value="Ssp411-like_TRX"/>
</dbReference>
<dbReference type="Proteomes" id="UP000076586">
    <property type="component" value="Unassembled WGS sequence"/>
</dbReference>
<dbReference type="STRING" id="681398.PJIAN_4303"/>
<dbReference type="InterPro" id="IPR013766">
    <property type="entry name" value="Thioredoxin_domain"/>
</dbReference>
<name>A0A161LWU6_9BACT</name>
<comment type="caution">
    <text evidence="4">The sequence shown here is derived from an EMBL/GenBank/DDBJ whole genome shotgun (WGS) entry which is preliminary data.</text>
</comment>
<keyword evidence="5" id="KW-1185">Reference proteome</keyword>